<proteinExistence type="predicted"/>
<organism evidence="2 3">
    <name type="scientific">Sphingobacterium litopenaei</name>
    <dbReference type="NCBI Taxonomy" id="2763500"/>
    <lineage>
        <taxon>Bacteria</taxon>
        <taxon>Pseudomonadati</taxon>
        <taxon>Bacteroidota</taxon>
        <taxon>Sphingobacteriia</taxon>
        <taxon>Sphingobacteriales</taxon>
        <taxon>Sphingobacteriaceae</taxon>
        <taxon>Sphingobacterium</taxon>
    </lineage>
</organism>
<sequence>MFLIALIMLIVATFKWIAEHEDAIFFLFFGAIGLFLGINDFRNYKFYRFQKIAWLKSHIGRMIGALIAAFTAFLVTGLQRNDIIFWITPTFIGIIIITYWTKKVRKRGFIKEVYKIKFCHSIFDFICDLLSKNNVACTPIITS</sequence>
<gene>
    <name evidence="2" type="ORF">H8B04_07020</name>
</gene>
<dbReference type="EMBL" id="JACOIJ010000010">
    <property type="protein sequence ID" value="MBD1429318.1"/>
    <property type="molecule type" value="Genomic_DNA"/>
</dbReference>
<keyword evidence="1" id="KW-1133">Transmembrane helix</keyword>
<reference evidence="2 3" key="1">
    <citation type="submission" date="2020-08" db="EMBL/GenBank/DDBJ databases">
        <title>Sphingobacterium sp. DN04309 isolated from aquaculture water.</title>
        <authorList>
            <person name="Zhang M."/>
        </authorList>
    </citation>
    <scope>NUCLEOTIDE SEQUENCE [LARGE SCALE GENOMIC DNA]</scope>
    <source>
        <strain evidence="2 3">DN04309</strain>
    </source>
</reference>
<name>A0ABR7YDC9_9SPHI</name>
<dbReference type="RefSeq" id="WP_190301882.1">
    <property type="nucleotide sequence ID" value="NZ_JACOIJ010000010.1"/>
</dbReference>
<keyword evidence="1" id="KW-0472">Membrane</keyword>
<feature type="transmembrane region" description="Helical" evidence="1">
    <location>
        <begin position="83"/>
        <end position="101"/>
    </location>
</feature>
<evidence type="ECO:0000313" key="3">
    <source>
        <dbReference type="Proteomes" id="UP000651271"/>
    </source>
</evidence>
<feature type="transmembrane region" description="Helical" evidence="1">
    <location>
        <begin position="59"/>
        <end position="77"/>
    </location>
</feature>
<dbReference type="Proteomes" id="UP000651271">
    <property type="component" value="Unassembled WGS sequence"/>
</dbReference>
<comment type="caution">
    <text evidence="2">The sequence shown here is derived from an EMBL/GenBank/DDBJ whole genome shotgun (WGS) entry which is preliminary data.</text>
</comment>
<evidence type="ECO:0000313" key="2">
    <source>
        <dbReference type="EMBL" id="MBD1429318.1"/>
    </source>
</evidence>
<keyword evidence="3" id="KW-1185">Reference proteome</keyword>
<protein>
    <submittedName>
        <fullName evidence="2">Uncharacterized protein</fullName>
    </submittedName>
</protein>
<feature type="transmembrane region" description="Helical" evidence="1">
    <location>
        <begin position="23"/>
        <end position="39"/>
    </location>
</feature>
<keyword evidence="1" id="KW-0812">Transmembrane</keyword>
<accession>A0ABR7YDC9</accession>
<evidence type="ECO:0000256" key="1">
    <source>
        <dbReference type="SAM" id="Phobius"/>
    </source>
</evidence>